<gene>
    <name evidence="2" type="ORF">EYF80_021311</name>
</gene>
<evidence type="ECO:0000313" key="2">
    <source>
        <dbReference type="EMBL" id="TNN68526.1"/>
    </source>
</evidence>
<reference evidence="2 3" key="1">
    <citation type="submission" date="2019-03" db="EMBL/GenBank/DDBJ databases">
        <title>First draft genome of Liparis tanakae, snailfish: a comprehensive survey of snailfish specific genes.</title>
        <authorList>
            <person name="Kim W."/>
            <person name="Song I."/>
            <person name="Jeong J.-H."/>
            <person name="Kim D."/>
            <person name="Kim S."/>
            <person name="Ryu S."/>
            <person name="Song J.Y."/>
            <person name="Lee S.K."/>
        </authorList>
    </citation>
    <scope>NUCLEOTIDE SEQUENCE [LARGE SCALE GENOMIC DNA]</scope>
    <source>
        <tissue evidence="2">Muscle</tissue>
    </source>
</reference>
<feature type="region of interest" description="Disordered" evidence="1">
    <location>
        <begin position="68"/>
        <end position="97"/>
    </location>
</feature>
<organism evidence="2 3">
    <name type="scientific">Liparis tanakae</name>
    <name type="common">Tanaka's snailfish</name>
    <dbReference type="NCBI Taxonomy" id="230148"/>
    <lineage>
        <taxon>Eukaryota</taxon>
        <taxon>Metazoa</taxon>
        <taxon>Chordata</taxon>
        <taxon>Craniata</taxon>
        <taxon>Vertebrata</taxon>
        <taxon>Euteleostomi</taxon>
        <taxon>Actinopterygii</taxon>
        <taxon>Neopterygii</taxon>
        <taxon>Teleostei</taxon>
        <taxon>Neoteleostei</taxon>
        <taxon>Acanthomorphata</taxon>
        <taxon>Eupercaria</taxon>
        <taxon>Perciformes</taxon>
        <taxon>Cottioidei</taxon>
        <taxon>Cottales</taxon>
        <taxon>Liparidae</taxon>
        <taxon>Liparis</taxon>
    </lineage>
</organism>
<dbReference type="EMBL" id="SRLO01000189">
    <property type="protein sequence ID" value="TNN68526.1"/>
    <property type="molecule type" value="Genomic_DNA"/>
</dbReference>
<comment type="caution">
    <text evidence="2">The sequence shown here is derived from an EMBL/GenBank/DDBJ whole genome shotgun (WGS) entry which is preliminary data.</text>
</comment>
<sequence>MQNDNDFLPLSPYCNGGGCDCLTDRYLPLERHAEEEAGAEDEEVCVLSSTGTRSSVCLWRMMDYMGATEDAGPTGEDRVASRSTASVTNTKTTAAAQ</sequence>
<keyword evidence="3" id="KW-1185">Reference proteome</keyword>
<dbReference type="Proteomes" id="UP000314294">
    <property type="component" value="Unassembled WGS sequence"/>
</dbReference>
<accession>A0A4Z2HRQ9</accession>
<feature type="compositionally biased region" description="Polar residues" evidence="1">
    <location>
        <begin position="81"/>
        <end position="97"/>
    </location>
</feature>
<proteinExistence type="predicted"/>
<evidence type="ECO:0000313" key="3">
    <source>
        <dbReference type="Proteomes" id="UP000314294"/>
    </source>
</evidence>
<evidence type="ECO:0000256" key="1">
    <source>
        <dbReference type="SAM" id="MobiDB-lite"/>
    </source>
</evidence>
<protein>
    <submittedName>
        <fullName evidence="2">Uncharacterized protein</fullName>
    </submittedName>
</protein>
<name>A0A4Z2HRQ9_9TELE</name>
<dbReference type="AlphaFoldDB" id="A0A4Z2HRQ9"/>